<dbReference type="RefSeq" id="WP_159750682.1">
    <property type="nucleotide sequence ID" value="NZ_CASSPE010000079.1"/>
</dbReference>
<name>A0A7X3MFP1_9FIRM</name>
<gene>
    <name evidence="2" type="ORF">GN277_08550</name>
</gene>
<keyword evidence="3" id="KW-1185">Reference proteome</keyword>
<dbReference type="EMBL" id="WUQX01000001">
    <property type="protein sequence ID" value="MXP75425.1"/>
    <property type="molecule type" value="Genomic_DNA"/>
</dbReference>
<protein>
    <recommendedName>
        <fullName evidence="4">FMN-binding protein</fullName>
    </recommendedName>
</protein>
<dbReference type="AlphaFoldDB" id="A0A7X3MFP1"/>
<sequence>MSSRTKIVVLHMKEIIYTAVFAALAVLLIVLLMFMFLPKNKEARTNEEKYMPGVYTSTVTLNNTALEVEVTVDEAHINSIRFSNLDETVATMFPLIQPAIEDIAEQVYDHQSLENIQYSEDNPYTSQVIINAIEEALKKAETTK</sequence>
<proteinExistence type="predicted"/>
<accession>A0A7X3MFP1</accession>
<evidence type="ECO:0000313" key="3">
    <source>
        <dbReference type="Proteomes" id="UP000460412"/>
    </source>
</evidence>
<keyword evidence="1" id="KW-0472">Membrane</keyword>
<evidence type="ECO:0000313" key="2">
    <source>
        <dbReference type="EMBL" id="MXP75425.1"/>
    </source>
</evidence>
<dbReference type="Proteomes" id="UP000460412">
    <property type="component" value="Unassembled WGS sequence"/>
</dbReference>
<evidence type="ECO:0000256" key="1">
    <source>
        <dbReference type="SAM" id="Phobius"/>
    </source>
</evidence>
<reference evidence="2 3" key="1">
    <citation type="submission" date="2019-12" db="EMBL/GenBank/DDBJ databases">
        <title>Sporaefaciens musculi gen. nov., sp. nov., a novel bacterium isolated from the caecum of an obese mouse.</title>
        <authorList>
            <person name="Rasmussen T.S."/>
            <person name="Streidl T."/>
            <person name="Hitch T.C.A."/>
            <person name="Wortmann E."/>
            <person name="Deptula P."/>
            <person name="Hansen M."/>
            <person name="Nielsen D.S."/>
            <person name="Clavel T."/>
            <person name="Vogensen F.K."/>
        </authorList>
    </citation>
    <scope>NUCLEOTIDE SEQUENCE [LARGE SCALE GENOMIC DNA]</scope>
    <source>
        <strain evidence="2 3">WCA-9-b2</strain>
    </source>
</reference>
<organism evidence="2 3">
    <name type="scientific">Sporofaciens musculi</name>
    <dbReference type="NCBI Taxonomy" id="2681861"/>
    <lineage>
        <taxon>Bacteria</taxon>
        <taxon>Bacillati</taxon>
        <taxon>Bacillota</taxon>
        <taxon>Clostridia</taxon>
        <taxon>Lachnospirales</taxon>
        <taxon>Lachnospiraceae</taxon>
        <taxon>Sporofaciens</taxon>
    </lineage>
</organism>
<keyword evidence="1" id="KW-1133">Transmembrane helix</keyword>
<feature type="transmembrane region" description="Helical" evidence="1">
    <location>
        <begin position="15"/>
        <end position="37"/>
    </location>
</feature>
<evidence type="ECO:0008006" key="4">
    <source>
        <dbReference type="Google" id="ProtNLM"/>
    </source>
</evidence>
<comment type="caution">
    <text evidence="2">The sequence shown here is derived from an EMBL/GenBank/DDBJ whole genome shotgun (WGS) entry which is preliminary data.</text>
</comment>
<keyword evidence="1" id="KW-0812">Transmembrane</keyword>